<feature type="compositionally biased region" description="Basic and acidic residues" evidence="1">
    <location>
        <begin position="118"/>
        <end position="128"/>
    </location>
</feature>
<name>C6HUV4_9BACT</name>
<dbReference type="InterPro" id="IPR001763">
    <property type="entry name" value="Rhodanese-like_dom"/>
</dbReference>
<sequence length="164" mass="18589">MKEILSGCRRGNGSATPLLLDVREGWEHRYVRFPASLHIPLSRLPESLDQIPRDRPVIVYCHTGIRSLLACYLLLENGYQDVANLEGGIDRWASEIDPRIPRYSLEPGRRPPAAVLDENQKGDSRDVHNPWGEGVEAVISPSYEDPEDSLKNRPLWPSLPEKEK</sequence>
<feature type="region of interest" description="Disordered" evidence="1">
    <location>
        <begin position="103"/>
        <end position="164"/>
    </location>
</feature>
<dbReference type="Gene3D" id="3.40.250.10">
    <property type="entry name" value="Rhodanese-like domain"/>
    <property type="match status" value="1"/>
</dbReference>
<evidence type="ECO:0000259" key="2">
    <source>
        <dbReference type="PROSITE" id="PS50206"/>
    </source>
</evidence>
<protein>
    <submittedName>
        <fullName evidence="3">Rhodanese domain protein</fullName>
    </submittedName>
</protein>
<feature type="domain" description="Rhodanese" evidence="2">
    <location>
        <begin position="13"/>
        <end position="101"/>
    </location>
</feature>
<dbReference type="EMBL" id="GG693859">
    <property type="protein sequence ID" value="EES53565.1"/>
    <property type="molecule type" value="Genomic_DNA"/>
</dbReference>
<accession>C6HUV4</accession>
<evidence type="ECO:0000313" key="4">
    <source>
        <dbReference type="Proteomes" id="UP000009374"/>
    </source>
</evidence>
<gene>
    <name evidence="3" type="ORF">UBAL3_74420021</name>
</gene>
<evidence type="ECO:0000256" key="1">
    <source>
        <dbReference type="SAM" id="MobiDB-lite"/>
    </source>
</evidence>
<dbReference type="AlphaFoldDB" id="C6HUV4"/>
<dbReference type="PANTHER" id="PTHR43031:SF17">
    <property type="entry name" value="SULFURTRANSFERASE YTWF-RELATED"/>
    <property type="match status" value="1"/>
</dbReference>
<dbReference type="SUPFAM" id="SSF52821">
    <property type="entry name" value="Rhodanese/Cell cycle control phosphatase"/>
    <property type="match status" value="1"/>
</dbReference>
<dbReference type="Proteomes" id="UP000009374">
    <property type="component" value="Unassembled WGS sequence"/>
</dbReference>
<proteinExistence type="predicted"/>
<reference evidence="3 4" key="1">
    <citation type="journal article" date="2009" name="Appl. Environ. Microbiol.">
        <title>Community genomic and proteomic analyses of chemoautotrophic iron-oxidizing "Leptospirillum rubarum" (Group II) and "Leptospirillum ferrodiazotrophum" (Group III) bacteria in acid mine drainage biofilms.</title>
        <authorList>
            <person name="Goltsman D.S."/>
            <person name="Denef V.J."/>
            <person name="Singer S.W."/>
            <person name="VerBerkmoes N.C."/>
            <person name="Lefsrud M."/>
            <person name="Mueller R.S."/>
            <person name="Dick G.J."/>
            <person name="Sun C.L."/>
            <person name="Wheeler K.E."/>
            <person name="Zemla A."/>
            <person name="Baker B.J."/>
            <person name="Hauser L."/>
            <person name="Land M."/>
            <person name="Shah M.B."/>
            <person name="Thelen M.P."/>
            <person name="Hettich R.L."/>
            <person name="Banfield J.F."/>
        </authorList>
    </citation>
    <scope>NUCLEOTIDE SEQUENCE [LARGE SCALE GENOMIC DNA]</scope>
</reference>
<organism evidence="3 4">
    <name type="scientific">Leptospirillum ferrodiazotrophum</name>
    <dbReference type="NCBI Taxonomy" id="412449"/>
    <lineage>
        <taxon>Bacteria</taxon>
        <taxon>Pseudomonadati</taxon>
        <taxon>Nitrospirota</taxon>
        <taxon>Nitrospiria</taxon>
        <taxon>Nitrospirales</taxon>
        <taxon>Nitrospiraceae</taxon>
        <taxon>Leptospirillum</taxon>
    </lineage>
</organism>
<dbReference type="Pfam" id="PF00581">
    <property type="entry name" value="Rhodanese"/>
    <property type="match status" value="1"/>
</dbReference>
<dbReference type="InterPro" id="IPR036873">
    <property type="entry name" value="Rhodanese-like_dom_sf"/>
</dbReference>
<evidence type="ECO:0000313" key="3">
    <source>
        <dbReference type="EMBL" id="EES53565.1"/>
    </source>
</evidence>
<dbReference type="PROSITE" id="PS50206">
    <property type="entry name" value="RHODANESE_3"/>
    <property type="match status" value="1"/>
</dbReference>
<dbReference type="SMART" id="SM00450">
    <property type="entry name" value="RHOD"/>
    <property type="match status" value="1"/>
</dbReference>
<keyword evidence="4" id="KW-1185">Reference proteome</keyword>
<dbReference type="PANTHER" id="PTHR43031">
    <property type="entry name" value="FAD-DEPENDENT OXIDOREDUCTASE"/>
    <property type="match status" value="1"/>
</dbReference>
<dbReference type="InterPro" id="IPR050229">
    <property type="entry name" value="GlpE_sulfurtransferase"/>
</dbReference>